<evidence type="ECO:0000313" key="3">
    <source>
        <dbReference type="EMBL" id="KAG2501184.1"/>
    </source>
</evidence>
<dbReference type="AlphaFoldDB" id="A0A835YNY1"/>
<organism evidence="3 4">
    <name type="scientific">Edaphochlamys debaryana</name>
    <dbReference type="NCBI Taxonomy" id="47281"/>
    <lineage>
        <taxon>Eukaryota</taxon>
        <taxon>Viridiplantae</taxon>
        <taxon>Chlorophyta</taxon>
        <taxon>core chlorophytes</taxon>
        <taxon>Chlorophyceae</taxon>
        <taxon>CS clade</taxon>
        <taxon>Chlamydomonadales</taxon>
        <taxon>Chlamydomonadales incertae sedis</taxon>
        <taxon>Edaphochlamys</taxon>
    </lineage>
</organism>
<gene>
    <name evidence="3" type="ORF">HYH03_000999</name>
</gene>
<protein>
    <submittedName>
        <fullName evidence="3">Uncharacterized protein</fullName>
    </submittedName>
</protein>
<evidence type="ECO:0000313" key="4">
    <source>
        <dbReference type="Proteomes" id="UP000612055"/>
    </source>
</evidence>
<sequence length="152" mass="17008">MALRCSSSALGASTFGKGKQVRRGAVATLVFRGIQFPPFVASGKYSELEKRLATTEQSLAEAEQRRIEAEQRRIEAEQRRIEAEQRRIEAEEQRMEAEEQRMEAEERADKEARLARWRVLAGTILTCGLLFLLQWAFFGPGAAAALGSRPPA</sequence>
<feature type="transmembrane region" description="Helical" evidence="2">
    <location>
        <begin position="117"/>
        <end position="138"/>
    </location>
</feature>
<keyword evidence="1" id="KW-0175">Coiled coil</keyword>
<comment type="caution">
    <text evidence="3">The sequence shown here is derived from an EMBL/GenBank/DDBJ whole genome shotgun (WGS) entry which is preliminary data.</text>
</comment>
<keyword evidence="2" id="KW-1133">Transmembrane helix</keyword>
<dbReference type="EMBL" id="JAEHOE010000002">
    <property type="protein sequence ID" value="KAG2501184.1"/>
    <property type="molecule type" value="Genomic_DNA"/>
</dbReference>
<proteinExistence type="predicted"/>
<reference evidence="3" key="1">
    <citation type="journal article" date="2020" name="bioRxiv">
        <title>Comparative genomics of Chlamydomonas.</title>
        <authorList>
            <person name="Craig R.J."/>
            <person name="Hasan A.R."/>
            <person name="Ness R.W."/>
            <person name="Keightley P.D."/>
        </authorList>
    </citation>
    <scope>NUCLEOTIDE SEQUENCE</scope>
    <source>
        <strain evidence="3">CCAP 11/70</strain>
    </source>
</reference>
<keyword evidence="2" id="KW-0812">Transmembrane</keyword>
<evidence type="ECO:0000256" key="1">
    <source>
        <dbReference type="SAM" id="Coils"/>
    </source>
</evidence>
<accession>A0A835YNY1</accession>
<feature type="coiled-coil region" evidence="1">
    <location>
        <begin position="45"/>
        <end position="115"/>
    </location>
</feature>
<keyword evidence="4" id="KW-1185">Reference proteome</keyword>
<dbReference type="Proteomes" id="UP000612055">
    <property type="component" value="Unassembled WGS sequence"/>
</dbReference>
<keyword evidence="2" id="KW-0472">Membrane</keyword>
<evidence type="ECO:0000256" key="2">
    <source>
        <dbReference type="SAM" id="Phobius"/>
    </source>
</evidence>
<name>A0A835YNY1_9CHLO</name>